<organism evidence="1 2">
    <name type="scientific">Peptostreptococcus canis</name>
    <dbReference type="NCBI Taxonomy" id="1159213"/>
    <lineage>
        <taxon>Bacteria</taxon>
        <taxon>Bacillati</taxon>
        <taxon>Bacillota</taxon>
        <taxon>Clostridia</taxon>
        <taxon>Peptostreptococcales</taxon>
        <taxon>Peptostreptococcaceae</taxon>
        <taxon>Peptostreptococcus</taxon>
    </lineage>
</organism>
<name>A0ABR6TJ07_9FIRM</name>
<evidence type="ECO:0000313" key="2">
    <source>
        <dbReference type="Proteomes" id="UP000713904"/>
    </source>
</evidence>
<proteinExistence type="predicted"/>
<evidence type="ECO:0008006" key="3">
    <source>
        <dbReference type="Google" id="ProtNLM"/>
    </source>
</evidence>
<dbReference type="RefSeq" id="WP_185623212.1">
    <property type="nucleotide sequence ID" value="NZ_JABGBW010000001.1"/>
</dbReference>
<keyword evidence="2" id="KW-1185">Reference proteome</keyword>
<protein>
    <recommendedName>
        <fullName evidence="3">XRE family transcriptional regulator</fullName>
    </recommendedName>
</protein>
<dbReference type="EMBL" id="JABGBW010000001">
    <property type="protein sequence ID" value="MBC2575169.1"/>
    <property type="molecule type" value="Genomic_DNA"/>
</dbReference>
<accession>A0ABR6TJ07</accession>
<evidence type="ECO:0000313" key="1">
    <source>
        <dbReference type="EMBL" id="MBC2575169.1"/>
    </source>
</evidence>
<comment type="caution">
    <text evidence="1">The sequence shown here is derived from an EMBL/GenBank/DDBJ whole genome shotgun (WGS) entry which is preliminary data.</text>
</comment>
<reference evidence="1 2" key="1">
    <citation type="submission" date="2020-05" db="EMBL/GenBank/DDBJ databases">
        <title>Draft genome of xy-202 and genomic insight in genome of the genus Peptostreptococcus.</title>
        <authorList>
            <person name="Zhang Z."/>
        </authorList>
    </citation>
    <scope>NUCLEOTIDE SEQUENCE [LARGE SCALE GENOMIC DNA]</scope>
    <source>
        <strain evidence="1 2">DSM 27025</strain>
    </source>
</reference>
<gene>
    <name evidence="1" type="ORF">HLB29_00525</name>
</gene>
<dbReference type="Proteomes" id="UP000713904">
    <property type="component" value="Unassembled WGS sequence"/>
</dbReference>
<sequence length="59" mass="6654">MDYYKIMEKQGLTVSVVACALNISDEKMQEILELDNPIDGMDCMQIGEFARVLGIDIEI</sequence>